<evidence type="ECO:0000256" key="15">
    <source>
        <dbReference type="ARBA" id="ARBA00023170"/>
    </source>
</evidence>
<keyword evidence="6" id="KW-0433">Leucine-rich repeat</keyword>
<dbReference type="PANTHER" id="PTHR48006:SF98">
    <property type="entry name" value="MALECTIN DOMAIN-CONTAINING PROTEIN"/>
    <property type="match status" value="1"/>
</dbReference>
<dbReference type="Gene3D" id="3.10.20.90">
    <property type="entry name" value="Phosphatidylinositol 3-kinase Catalytic Subunit, Chain A, domain 1"/>
    <property type="match status" value="1"/>
</dbReference>
<gene>
    <name evidence="24" type="ORF">SVIM_LOCUS18130</name>
</gene>
<dbReference type="Pfam" id="PF13855">
    <property type="entry name" value="LRR_8"/>
    <property type="match status" value="1"/>
</dbReference>
<dbReference type="Gene3D" id="3.80.10.10">
    <property type="entry name" value="Ribonuclease Inhibitor"/>
    <property type="match status" value="2"/>
</dbReference>
<dbReference type="GO" id="GO:0009734">
    <property type="term" value="P:auxin-activated signaling pathway"/>
    <property type="evidence" value="ECO:0007669"/>
    <property type="project" value="UniProtKB-UniRule"/>
</dbReference>
<dbReference type="GO" id="GO:0005634">
    <property type="term" value="C:nucleus"/>
    <property type="evidence" value="ECO:0007669"/>
    <property type="project" value="UniProtKB-SubCell"/>
</dbReference>
<dbReference type="AlphaFoldDB" id="A0A6N2KF72"/>
<keyword evidence="9" id="KW-0677">Repeat</keyword>
<comment type="subcellular location">
    <subcellularLocation>
        <location evidence="2">Membrane</location>
        <topology evidence="2">Single-pass type I membrane protein</topology>
    </subcellularLocation>
    <subcellularLocation>
        <location evidence="1 21">Nucleus</location>
    </subcellularLocation>
</comment>
<dbReference type="InterPro" id="IPR033389">
    <property type="entry name" value="AUX/IAA_dom"/>
</dbReference>
<evidence type="ECO:0000313" key="24">
    <source>
        <dbReference type="EMBL" id="VFU21918.1"/>
    </source>
</evidence>
<keyword evidence="7" id="KW-0808">Transferase</keyword>
<dbReference type="InterPro" id="IPR053793">
    <property type="entry name" value="PB1-like"/>
</dbReference>
<accession>A0A6N2KF72</accession>
<dbReference type="InterPro" id="IPR021720">
    <property type="entry name" value="Malectin_dom"/>
</dbReference>
<evidence type="ECO:0000256" key="4">
    <source>
        <dbReference type="ARBA" id="ARBA00022527"/>
    </source>
</evidence>
<name>A0A6N2KF72_SALVM</name>
<dbReference type="InterPro" id="IPR032675">
    <property type="entry name" value="LRR_dom_sf"/>
</dbReference>
<comment type="subunit">
    <text evidence="3 21">Homodimers and heterodimers.</text>
</comment>
<dbReference type="GO" id="GO:0016020">
    <property type="term" value="C:membrane"/>
    <property type="evidence" value="ECO:0007669"/>
    <property type="project" value="UniProtKB-SubCell"/>
</dbReference>
<keyword evidence="11" id="KW-0067">ATP-binding</keyword>
<keyword evidence="8" id="KW-0732">Signal</keyword>
<organism evidence="24">
    <name type="scientific">Salix viminalis</name>
    <name type="common">Common osier</name>
    <name type="synonym">Basket willow</name>
    <dbReference type="NCBI Taxonomy" id="40686"/>
    <lineage>
        <taxon>Eukaryota</taxon>
        <taxon>Viridiplantae</taxon>
        <taxon>Streptophyta</taxon>
        <taxon>Embryophyta</taxon>
        <taxon>Tracheophyta</taxon>
        <taxon>Spermatophyta</taxon>
        <taxon>Magnoliopsida</taxon>
        <taxon>eudicotyledons</taxon>
        <taxon>Gunneridae</taxon>
        <taxon>Pentapetalae</taxon>
        <taxon>rosids</taxon>
        <taxon>fabids</taxon>
        <taxon>Malpighiales</taxon>
        <taxon>Salicaceae</taxon>
        <taxon>Saliceae</taxon>
        <taxon>Salix</taxon>
    </lineage>
</organism>
<evidence type="ECO:0000256" key="2">
    <source>
        <dbReference type="ARBA" id="ARBA00004479"/>
    </source>
</evidence>
<evidence type="ECO:0000256" key="17">
    <source>
        <dbReference type="ARBA" id="ARBA00023242"/>
    </source>
</evidence>
<keyword evidence="4" id="KW-0418">Kinase</keyword>
<evidence type="ECO:0000256" key="14">
    <source>
        <dbReference type="ARBA" id="ARBA00023163"/>
    </source>
</evidence>
<evidence type="ECO:0000256" key="7">
    <source>
        <dbReference type="ARBA" id="ARBA00022679"/>
    </source>
</evidence>
<reference evidence="24" key="1">
    <citation type="submission" date="2019-03" db="EMBL/GenBank/DDBJ databases">
        <authorList>
            <person name="Mank J."/>
            <person name="Almeida P."/>
        </authorList>
    </citation>
    <scope>NUCLEOTIDE SEQUENCE</scope>
    <source>
        <strain evidence="24">78183</strain>
    </source>
</reference>
<dbReference type="Gene3D" id="2.60.120.430">
    <property type="entry name" value="Galactose-binding lectin"/>
    <property type="match status" value="1"/>
</dbReference>
<keyword evidence="18 21" id="KW-0927">Auxin signaling pathway</keyword>
<evidence type="ECO:0000256" key="22">
    <source>
        <dbReference type="SAM" id="Phobius"/>
    </source>
</evidence>
<evidence type="ECO:0000256" key="11">
    <source>
        <dbReference type="ARBA" id="ARBA00022840"/>
    </source>
</evidence>
<evidence type="ECO:0000256" key="5">
    <source>
        <dbReference type="ARBA" id="ARBA00022553"/>
    </source>
</evidence>
<keyword evidence="22" id="KW-1133">Transmembrane helix</keyword>
<evidence type="ECO:0000256" key="3">
    <source>
        <dbReference type="ARBA" id="ARBA00011726"/>
    </source>
</evidence>
<evidence type="ECO:0000256" key="13">
    <source>
        <dbReference type="ARBA" id="ARBA00023136"/>
    </source>
</evidence>
<dbReference type="GO" id="GO:0004674">
    <property type="term" value="F:protein serine/threonine kinase activity"/>
    <property type="evidence" value="ECO:0007669"/>
    <property type="project" value="UniProtKB-KW"/>
</dbReference>
<protein>
    <recommendedName>
        <fullName evidence="21">Auxin-responsive protein</fullName>
    </recommendedName>
</protein>
<dbReference type="SUPFAM" id="SSF52058">
    <property type="entry name" value="L domain-like"/>
    <property type="match status" value="1"/>
</dbReference>
<evidence type="ECO:0000256" key="18">
    <source>
        <dbReference type="ARBA" id="ARBA00023294"/>
    </source>
</evidence>
<keyword evidence="5" id="KW-0597">Phosphoprotein</keyword>
<evidence type="ECO:0000256" key="8">
    <source>
        <dbReference type="ARBA" id="ARBA00022729"/>
    </source>
</evidence>
<feature type="transmembrane region" description="Helical" evidence="22">
    <location>
        <begin position="743"/>
        <end position="765"/>
    </location>
</feature>
<dbReference type="Pfam" id="PF00560">
    <property type="entry name" value="LRR_1"/>
    <property type="match status" value="2"/>
</dbReference>
<comment type="catalytic activity">
    <reaction evidence="19">
        <text>L-threonyl-[protein] + ATP = O-phospho-L-threonyl-[protein] + ADP + H(+)</text>
        <dbReference type="Rhea" id="RHEA:46608"/>
        <dbReference type="Rhea" id="RHEA-COMP:11060"/>
        <dbReference type="Rhea" id="RHEA-COMP:11605"/>
        <dbReference type="ChEBI" id="CHEBI:15378"/>
        <dbReference type="ChEBI" id="CHEBI:30013"/>
        <dbReference type="ChEBI" id="CHEBI:30616"/>
        <dbReference type="ChEBI" id="CHEBI:61977"/>
        <dbReference type="ChEBI" id="CHEBI:456216"/>
        <dbReference type="EC" id="2.7.11.1"/>
    </reaction>
</comment>
<evidence type="ECO:0000256" key="6">
    <source>
        <dbReference type="ARBA" id="ARBA00022614"/>
    </source>
</evidence>
<keyword evidence="13 22" id="KW-0472">Membrane</keyword>
<evidence type="ECO:0000256" key="19">
    <source>
        <dbReference type="ARBA" id="ARBA00047899"/>
    </source>
</evidence>
<comment type="function">
    <text evidence="21">Aux/IAA proteins are short-lived transcriptional factors that function as repressors of early auxin response genes at low auxin concentrations.</text>
</comment>
<dbReference type="PANTHER" id="PTHR48006">
    <property type="entry name" value="LEUCINE-RICH REPEAT-CONTAINING PROTEIN DDB_G0281931-RELATED"/>
    <property type="match status" value="1"/>
</dbReference>
<keyword evidence="17 21" id="KW-0539">Nucleus</keyword>
<dbReference type="Pfam" id="PF11721">
    <property type="entry name" value="Malectin"/>
    <property type="match status" value="1"/>
</dbReference>
<dbReference type="SUPFAM" id="SSF54277">
    <property type="entry name" value="CAD &amp; PB1 domains"/>
    <property type="match status" value="1"/>
</dbReference>
<evidence type="ECO:0000256" key="21">
    <source>
        <dbReference type="RuleBase" id="RU004549"/>
    </source>
</evidence>
<keyword evidence="14 21" id="KW-0804">Transcription</keyword>
<dbReference type="FunFam" id="3.80.10.10:FF:000041">
    <property type="entry name" value="LRR receptor-like serine/threonine-protein kinase ERECTA"/>
    <property type="match status" value="2"/>
</dbReference>
<evidence type="ECO:0000256" key="16">
    <source>
        <dbReference type="ARBA" id="ARBA00023180"/>
    </source>
</evidence>
<keyword evidence="12 21" id="KW-0805">Transcription regulation</keyword>
<sequence>MELQLGLPLPTHNFIENFDLNNDGFDPKDDMVGLKPWNCEDGYLGNKRSFEVAFGKNIKGGSQELPLLSWSGQPNDEDDWKGEKKISCSINMNDEEENQVVGWPPIKSWRKKMLHHQHQGVHVVNRNYRMVTGNHENGAGSNTRYVKVKMEGVAITRKIDLRHYNSCQTLTNSLISKFAKCQNLEKDAAPHFTLTYQDRDGDWLIAGDVPWQTFTESVQRLEIVVSAQKTSDPNEGLHRFNISVPAWTVDALNKLIDYWDLRDKLNITTDPCIKNAEWANEQANPRVACDCSSTTCHITHLKIYGLDISGEIPSELFVLKELVKLDFGQNILNGTIPAEIEQLSNLQNLNLSINNFTGEVPQELGNLTKLITLLSTIGKLLDIFVGLGSNNFVGPLPPSLGKLTSLQELWASDNLFTGKLPDFFGTLTELRNLRLQGTLLEGPIPSSFSALKKLEDLVLRNCLLSGQIPDRLGNFSRLQELDLSFNKLTGQIPDSFQDLALLQYLYLGNNSLNGQLPANIIGPNLTAIDVSFNPISGDLPQNSMKVGLSMNVVGTSINANNLQGKASGMLQCLQADFKCSNKVSSKSFSVKCGGMNQTSASGIEYEGDFESIGAASLYTSSENLWAVSNTGNFILNPNGQQYLTQTASQITTTSDPELYKTARISPSSLRYYGLGLENGRYSVKLHFAEIGMDDSRSWKGLGRRLFDIYIQGEIVLKDFNIKNEAVSDGAGSSRRDKKRVGKLVGISAACVAGLVIISSVFYLWWIKEDSPRNMRI</sequence>
<keyword evidence="10" id="KW-0547">Nucleotide-binding</keyword>
<feature type="domain" description="PB1" evidence="23">
    <location>
        <begin position="143"/>
        <end position="230"/>
    </location>
</feature>
<dbReference type="GO" id="GO:0005524">
    <property type="term" value="F:ATP binding"/>
    <property type="evidence" value="ECO:0007669"/>
    <property type="project" value="UniProtKB-KW"/>
</dbReference>
<evidence type="ECO:0000256" key="20">
    <source>
        <dbReference type="ARBA" id="ARBA00048679"/>
    </source>
</evidence>
<dbReference type="InterPro" id="IPR001611">
    <property type="entry name" value="Leu-rich_rpt"/>
</dbReference>
<evidence type="ECO:0000256" key="10">
    <source>
        <dbReference type="ARBA" id="ARBA00022741"/>
    </source>
</evidence>
<evidence type="ECO:0000256" key="9">
    <source>
        <dbReference type="ARBA" id="ARBA00022737"/>
    </source>
</evidence>
<proteinExistence type="inferred from homology"/>
<evidence type="ECO:0000256" key="1">
    <source>
        <dbReference type="ARBA" id="ARBA00004123"/>
    </source>
</evidence>
<comment type="similarity">
    <text evidence="21">Belongs to the Aux/IAA family.</text>
</comment>
<comment type="catalytic activity">
    <reaction evidence="20">
        <text>L-seryl-[protein] + ATP = O-phospho-L-seryl-[protein] + ADP + H(+)</text>
        <dbReference type="Rhea" id="RHEA:17989"/>
        <dbReference type="Rhea" id="RHEA-COMP:9863"/>
        <dbReference type="Rhea" id="RHEA-COMP:11604"/>
        <dbReference type="ChEBI" id="CHEBI:15378"/>
        <dbReference type="ChEBI" id="CHEBI:29999"/>
        <dbReference type="ChEBI" id="CHEBI:30616"/>
        <dbReference type="ChEBI" id="CHEBI:83421"/>
        <dbReference type="ChEBI" id="CHEBI:456216"/>
        <dbReference type="EC" id="2.7.11.1"/>
    </reaction>
</comment>
<dbReference type="Pfam" id="PF02309">
    <property type="entry name" value="AUX_IAA"/>
    <property type="match status" value="1"/>
</dbReference>
<evidence type="ECO:0000256" key="12">
    <source>
        <dbReference type="ARBA" id="ARBA00023015"/>
    </source>
</evidence>
<evidence type="ECO:0000259" key="23">
    <source>
        <dbReference type="PROSITE" id="PS51745"/>
    </source>
</evidence>
<keyword evidence="22" id="KW-0812">Transmembrane</keyword>
<keyword evidence="21" id="KW-0678">Repressor</keyword>
<keyword evidence="4" id="KW-0723">Serine/threonine-protein kinase</keyword>
<dbReference type="InterPro" id="IPR051824">
    <property type="entry name" value="LRR_Rcpt-Like_S/T_Kinase"/>
</dbReference>
<keyword evidence="15" id="KW-0675">Receptor</keyword>
<dbReference type="PROSITE" id="PS51745">
    <property type="entry name" value="PB1"/>
    <property type="match status" value="1"/>
</dbReference>
<dbReference type="EMBL" id="CAADRP010000025">
    <property type="protein sequence ID" value="VFU21918.1"/>
    <property type="molecule type" value="Genomic_DNA"/>
</dbReference>
<keyword evidence="16" id="KW-0325">Glycoprotein</keyword>